<dbReference type="Gene3D" id="1.10.10.10">
    <property type="entry name" value="Winged helix-like DNA-binding domain superfamily/Winged helix DNA-binding domain"/>
    <property type="match status" value="1"/>
</dbReference>
<keyword evidence="7" id="KW-1185">Reference proteome</keyword>
<evidence type="ECO:0000313" key="7">
    <source>
        <dbReference type="Proteomes" id="UP000509303"/>
    </source>
</evidence>
<dbReference type="AlphaFoldDB" id="A0A7H8NC00"/>
<evidence type="ECO:0000313" key="6">
    <source>
        <dbReference type="EMBL" id="QKW51298.1"/>
    </source>
</evidence>
<dbReference type="InterPro" id="IPR011991">
    <property type="entry name" value="ArsR-like_HTH"/>
</dbReference>
<name>A0A7H8NC00_9ACTN</name>
<evidence type="ECO:0000256" key="3">
    <source>
        <dbReference type="ARBA" id="ARBA00023125"/>
    </source>
</evidence>
<keyword evidence="2" id="KW-0805">Transcription regulation</keyword>
<evidence type="ECO:0000256" key="2">
    <source>
        <dbReference type="ARBA" id="ARBA00023015"/>
    </source>
</evidence>
<dbReference type="Pfam" id="PF00126">
    <property type="entry name" value="HTH_1"/>
    <property type="match status" value="1"/>
</dbReference>
<dbReference type="GO" id="GO:0003677">
    <property type="term" value="F:DNA binding"/>
    <property type="evidence" value="ECO:0007669"/>
    <property type="project" value="UniProtKB-KW"/>
</dbReference>
<sequence length="307" mass="33129">MVDLRLLQALRVLHAQGTVTATARALNLSPSAVSQQLRQLSQAVGATLLVRDGRRLRLTPAGRVLLRHADGLFAQWERIRADLADEEGNQHTTLRIGGFATAFGALLAPAASALHRAAPPLRVRVTETDTGACYQQLLSGRIDIAVLTPLPDSPPVDDPRFDQQPLMDDQQDLVVPLDHPLAGLDVVDLPQAAAETWIAPHHDQHRLIESLCGAAGFAPRTDHHAGDWSSVLALIAHGLGVCLVPRLVPLTAHPGVTRVPVRGDPPPCRRVLTCVRSGSRQQPVIARALTALQEQAVIAHRLDRTRP</sequence>
<protein>
    <submittedName>
        <fullName evidence="6">LysR family transcriptional regulator</fullName>
    </submittedName>
</protein>
<comment type="similarity">
    <text evidence="1">Belongs to the LysR transcriptional regulatory family.</text>
</comment>
<dbReference type="PANTHER" id="PTHR30346:SF29">
    <property type="entry name" value="LYSR SUBSTRATE-BINDING"/>
    <property type="match status" value="1"/>
</dbReference>
<feature type="domain" description="HTH lysR-type" evidence="5">
    <location>
        <begin position="2"/>
        <end position="59"/>
    </location>
</feature>
<keyword evidence="3" id="KW-0238">DNA-binding</keyword>
<dbReference type="PROSITE" id="PS50931">
    <property type="entry name" value="HTH_LYSR"/>
    <property type="match status" value="1"/>
</dbReference>
<evidence type="ECO:0000259" key="5">
    <source>
        <dbReference type="PROSITE" id="PS50931"/>
    </source>
</evidence>
<proteinExistence type="inferred from homology"/>
<reference evidence="6 7" key="1">
    <citation type="submission" date="2020-06" db="EMBL/GenBank/DDBJ databases">
        <title>Genome mining for natural products.</title>
        <authorList>
            <person name="Zhang B."/>
            <person name="Shi J."/>
            <person name="Ge H."/>
        </authorList>
    </citation>
    <scope>NUCLEOTIDE SEQUENCE [LARGE SCALE GENOMIC DNA]</scope>
    <source>
        <strain evidence="6 7">NA00687</strain>
    </source>
</reference>
<dbReference type="InterPro" id="IPR036388">
    <property type="entry name" value="WH-like_DNA-bd_sf"/>
</dbReference>
<dbReference type="SUPFAM" id="SSF53850">
    <property type="entry name" value="Periplasmic binding protein-like II"/>
    <property type="match status" value="1"/>
</dbReference>
<accession>A0A7H8NC00</accession>
<gene>
    <name evidence="6" type="ORF">HUT08_19140</name>
</gene>
<keyword evidence="4" id="KW-0804">Transcription</keyword>
<dbReference type="GO" id="GO:0003700">
    <property type="term" value="F:DNA-binding transcription factor activity"/>
    <property type="evidence" value="ECO:0007669"/>
    <property type="project" value="InterPro"/>
</dbReference>
<dbReference type="InterPro" id="IPR005119">
    <property type="entry name" value="LysR_subst-bd"/>
</dbReference>
<dbReference type="CDD" id="cd08423">
    <property type="entry name" value="PBP2_LTTR_like_6"/>
    <property type="match status" value="1"/>
</dbReference>
<evidence type="ECO:0000256" key="4">
    <source>
        <dbReference type="ARBA" id="ARBA00023163"/>
    </source>
</evidence>
<dbReference type="CDD" id="cd00090">
    <property type="entry name" value="HTH_ARSR"/>
    <property type="match status" value="1"/>
</dbReference>
<dbReference type="Pfam" id="PF03466">
    <property type="entry name" value="LysR_substrate"/>
    <property type="match status" value="1"/>
</dbReference>
<dbReference type="Proteomes" id="UP000509303">
    <property type="component" value="Chromosome"/>
</dbReference>
<dbReference type="RefSeq" id="WP_176163019.1">
    <property type="nucleotide sequence ID" value="NZ_CP054929.1"/>
</dbReference>
<evidence type="ECO:0000256" key="1">
    <source>
        <dbReference type="ARBA" id="ARBA00009437"/>
    </source>
</evidence>
<dbReference type="SUPFAM" id="SSF46785">
    <property type="entry name" value="Winged helix' DNA-binding domain"/>
    <property type="match status" value="1"/>
</dbReference>
<dbReference type="InterPro" id="IPR000847">
    <property type="entry name" value="LysR_HTH_N"/>
</dbReference>
<dbReference type="GO" id="GO:0032993">
    <property type="term" value="C:protein-DNA complex"/>
    <property type="evidence" value="ECO:0007669"/>
    <property type="project" value="TreeGrafter"/>
</dbReference>
<dbReference type="PANTHER" id="PTHR30346">
    <property type="entry name" value="TRANSCRIPTIONAL DUAL REGULATOR HCAR-RELATED"/>
    <property type="match status" value="1"/>
</dbReference>
<dbReference type="EMBL" id="CP054929">
    <property type="protein sequence ID" value="QKW51298.1"/>
    <property type="molecule type" value="Genomic_DNA"/>
</dbReference>
<dbReference type="Gene3D" id="3.40.190.10">
    <property type="entry name" value="Periplasmic binding protein-like II"/>
    <property type="match status" value="2"/>
</dbReference>
<organism evidence="6 7">
    <name type="scientific">Streptomyces buecherae</name>
    <dbReference type="NCBI Taxonomy" id="2763006"/>
    <lineage>
        <taxon>Bacteria</taxon>
        <taxon>Bacillati</taxon>
        <taxon>Actinomycetota</taxon>
        <taxon>Actinomycetes</taxon>
        <taxon>Kitasatosporales</taxon>
        <taxon>Streptomycetaceae</taxon>
        <taxon>Streptomyces</taxon>
    </lineage>
</organism>
<dbReference type="InterPro" id="IPR036390">
    <property type="entry name" value="WH_DNA-bd_sf"/>
</dbReference>